<dbReference type="InterPro" id="IPR055132">
    <property type="entry name" value="RNase_J_b_CASP"/>
</dbReference>
<evidence type="ECO:0000313" key="13">
    <source>
        <dbReference type="EMBL" id="AWV88375.1"/>
    </source>
</evidence>
<dbReference type="SUPFAM" id="SSF56281">
    <property type="entry name" value="Metallo-hydrolase/oxidoreductase"/>
    <property type="match status" value="1"/>
</dbReference>
<gene>
    <name evidence="9" type="primary">rnj</name>
    <name evidence="13" type="ORF">DN745_03055</name>
</gene>
<dbReference type="Gene3D" id="3.10.20.580">
    <property type="match status" value="1"/>
</dbReference>
<feature type="binding site" evidence="12">
    <location>
        <position position="90"/>
    </location>
    <ligand>
        <name>Zn(2+)</name>
        <dbReference type="ChEBI" id="CHEBI:29105"/>
        <label>1</label>
        <note>catalytic</note>
    </ligand>
</feature>
<dbReference type="GO" id="GO:0008270">
    <property type="term" value="F:zinc ion binding"/>
    <property type="evidence" value="ECO:0007669"/>
    <property type="project" value="InterPro"/>
</dbReference>
<proteinExistence type="inferred from homology"/>
<evidence type="ECO:0000256" key="10">
    <source>
        <dbReference type="PIRSR" id="PIRSR004803-1"/>
    </source>
</evidence>
<feature type="binding site" evidence="12">
    <location>
        <position position="67"/>
    </location>
    <ligand>
        <name>Ca(2+)</name>
        <dbReference type="ChEBI" id="CHEBI:29108"/>
    </ligand>
</feature>
<keyword evidence="8 9" id="KW-0694">RNA-binding</keyword>
<dbReference type="InterPro" id="IPR036866">
    <property type="entry name" value="RibonucZ/Hydroxyglut_hydro"/>
</dbReference>
<keyword evidence="2 9" id="KW-0540">Nuclease</keyword>
<comment type="similarity">
    <text evidence="9">Belongs to the metallo-beta-lactamase superfamily. RNA-metabolizing metallo-beta-lactamase-like family. Bacterial RNase J subfamily.</text>
</comment>
<keyword evidence="4 9" id="KW-0255">Endonuclease</keyword>
<dbReference type="NCBIfam" id="TIGR00649">
    <property type="entry name" value="MG423"/>
    <property type="match status" value="1"/>
</dbReference>
<feature type="binding site" evidence="12">
    <location>
        <position position="158"/>
    </location>
    <ligand>
        <name>Zn(2+)</name>
        <dbReference type="ChEBI" id="CHEBI:29105"/>
        <label>1</label>
        <note>catalytic</note>
    </ligand>
</feature>
<dbReference type="GO" id="GO:0004534">
    <property type="term" value="F:5'-3' RNA exonuclease activity"/>
    <property type="evidence" value="ECO:0007669"/>
    <property type="project" value="UniProtKB-UniRule"/>
</dbReference>
<dbReference type="GO" id="GO:0005737">
    <property type="term" value="C:cytoplasm"/>
    <property type="evidence" value="ECO:0007669"/>
    <property type="project" value="UniProtKB-SubCell"/>
</dbReference>
<feature type="binding site" evidence="12">
    <location>
        <position position="92"/>
    </location>
    <ligand>
        <name>Zn(2+)</name>
        <dbReference type="ChEBI" id="CHEBI:29105"/>
        <label>1</label>
        <note>catalytic</note>
    </ligand>
</feature>
<evidence type="ECO:0000313" key="14">
    <source>
        <dbReference type="Proteomes" id="UP000249799"/>
    </source>
</evidence>
<dbReference type="InterPro" id="IPR041636">
    <property type="entry name" value="RNase_J_C"/>
</dbReference>
<evidence type="ECO:0000256" key="7">
    <source>
        <dbReference type="ARBA" id="ARBA00022839"/>
    </source>
</evidence>
<evidence type="ECO:0000256" key="6">
    <source>
        <dbReference type="ARBA" id="ARBA00022833"/>
    </source>
</evidence>
<keyword evidence="12" id="KW-0106">Calcium</keyword>
<dbReference type="EMBL" id="CP030032">
    <property type="protein sequence ID" value="AWV88375.1"/>
    <property type="molecule type" value="Genomic_DNA"/>
</dbReference>
<feature type="binding site" evidence="12">
    <location>
        <position position="408"/>
    </location>
    <ligand>
        <name>Zn(2+)</name>
        <dbReference type="ChEBI" id="CHEBI:29105"/>
        <label>1</label>
        <note>catalytic</note>
    </ligand>
</feature>
<comment type="function">
    <text evidence="9">An RNase that has 5'-3' exonuclease and possibly endonuclease activity. Involved in maturation of rRNA and in some organisms also mRNA maturation and/or decay.</text>
</comment>
<feature type="binding site" evidence="12">
    <location>
        <position position="459"/>
    </location>
    <ligand>
        <name>Ca(2+)</name>
        <dbReference type="ChEBI" id="CHEBI:29108"/>
    </ligand>
</feature>
<dbReference type="GO" id="GO:0004521">
    <property type="term" value="F:RNA endonuclease activity"/>
    <property type="evidence" value="ECO:0007669"/>
    <property type="project" value="UniProtKB-UniRule"/>
</dbReference>
<dbReference type="GO" id="GO:0006364">
    <property type="term" value="P:rRNA processing"/>
    <property type="evidence" value="ECO:0007669"/>
    <property type="project" value="UniProtKB-UniRule"/>
</dbReference>
<evidence type="ECO:0000256" key="5">
    <source>
        <dbReference type="ARBA" id="ARBA00022801"/>
    </source>
</evidence>
<organism evidence="13 14">
    <name type="scientific">Bradymonas sediminis</name>
    <dbReference type="NCBI Taxonomy" id="1548548"/>
    <lineage>
        <taxon>Bacteria</taxon>
        <taxon>Deltaproteobacteria</taxon>
        <taxon>Bradymonadales</taxon>
        <taxon>Bradymonadaceae</taxon>
        <taxon>Bradymonas</taxon>
    </lineage>
</organism>
<evidence type="ECO:0000256" key="1">
    <source>
        <dbReference type="ARBA" id="ARBA00022490"/>
    </source>
</evidence>
<feature type="binding site" evidence="12">
    <location>
        <position position="65"/>
    </location>
    <ligand>
        <name>Ca(2+)</name>
        <dbReference type="ChEBI" id="CHEBI:29108"/>
    </ligand>
</feature>
<feature type="active site" description="Proton donor" evidence="10">
    <location>
        <position position="212"/>
    </location>
</feature>
<keyword evidence="5 9" id="KW-0378">Hydrolase</keyword>
<comment type="subunit">
    <text evidence="9">Homodimer, may be a subunit of the RNA degradosome.</text>
</comment>
<dbReference type="AlphaFoldDB" id="A0A2Z4FHX0"/>
<feature type="binding site" evidence="12">
    <location>
        <position position="94"/>
    </location>
    <ligand>
        <name>Zn(2+)</name>
        <dbReference type="ChEBI" id="CHEBI:29105"/>
        <label>1</label>
        <note>catalytic</note>
    </ligand>
</feature>
<dbReference type="Pfam" id="PF07521">
    <property type="entry name" value="RMMBL"/>
    <property type="match status" value="1"/>
</dbReference>
<evidence type="ECO:0000256" key="9">
    <source>
        <dbReference type="HAMAP-Rule" id="MF_01491"/>
    </source>
</evidence>
<dbReference type="InterPro" id="IPR001279">
    <property type="entry name" value="Metallo-B-lactamas"/>
</dbReference>
<dbReference type="InterPro" id="IPR011108">
    <property type="entry name" value="RMMBL"/>
</dbReference>
<comment type="cofactor">
    <cofactor evidence="12">
        <name>Ca(2+)</name>
        <dbReference type="ChEBI" id="CHEBI:29108"/>
    </cofactor>
    <text evidence="12">Binds 1 Ca(2+) cation per subunit. Seen in 1 crystal structure, it is not clear if it is physiologically important.</text>
</comment>
<feature type="active site" description="Proton acceptor" evidence="10">
    <location>
        <position position="386"/>
    </location>
</feature>
<dbReference type="HAMAP" id="MF_01491">
    <property type="entry name" value="RNase_J_bact"/>
    <property type="match status" value="1"/>
</dbReference>
<dbReference type="PANTHER" id="PTHR43694:SF1">
    <property type="entry name" value="RIBONUCLEASE J"/>
    <property type="match status" value="1"/>
</dbReference>
<dbReference type="Gene3D" id="3.40.50.10710">
    <property type="entry name" value="Metallo-hydrolase/oxidoreductase"/>
    <property type="match status" value="1"/>
</dbReference>
<feature type="binding site" evidence="12">
    <location>
        <position position="95"/>
    </location>
    <ligand>
        <name>Zn(2+)</name>
        <dbReference type="ChEBI" id="CHEBI:29105"/>
        <label>1</label>
        <note>catalytic</note>
    </ligand>
</feature>
<keyword evidence="3 12" id="KW-0479">Metal-binding</keyword>
<keyword evidence="14" id="KW-1185">Reference proteome</keyword>
<evidence type="ECO:0000256" key="3">
    <source>
        <dbReference type="ARBA" id="ARBA00022723"/>
    </source>
</evidence>
<keyword evidence="1 9" id="KW-0963">Cytoplasm</keyword>
<dbReference type="SMART" id="SM00849">
    <property type="entry name" value="Lactamase_B"/>
    <property type="match status" value="1"/>
</dbReference>
<dbReference type="PANTHER" id="PTHR43694">
    <property type="entry name" value="RIBONUCLEASE J"/>
    <property type="match status" value="1"/>
</dbReference>
<dbReference type="Pfam" id="PF17770">
    <property type="entry name" value="RNase_J_C"/>
    <property type="match status" value="1"/>
</dbReference>
<name>A0A2Z4FHX0_9DELT</name>
<dbReference type="Proteomes" id="UP000249799">
    <property type="component" value="Chromosome"/>
</dbReference>
<comment type="subcellular location">
    <subcellularLocation>
        <location evidence="9">Cytoplasm</location>
    </subcellularLocation>
</comment>
<evidence type="ECO:0000256" key="2">
    <source>
        <dbReference type="ARBA" id="ARBA00022722"/>
    </source>
</evidence>
<dbReference type="Gene3D" id="3.60.15.10">
    <property type="entry name" value="Ribonuclease Z/Hydroxyacylglutathione hydrolase-like"/>
    <property type="match status" value="1"/>
</dbReference>
<dbReference type="InterPro" id="IPR004613">
    <property type="entry name" value="RNase_J"/>
</dbReference>
<dbReference type="OrthoDB" id="9770211at2"/>
<evidence type="ECO:0000256" key="12">
    <source>
        <dbReference type="PIRSR" id="PIRSR004803-3"/>
    </source>
</evidence>
<dbReference type="EC" id="3.1.-.-" evidence="9"/>
<keyword evidence="9" id="KW-0698">rRNA processing</keyword>
<sequence length="571" mass="63088">MTKSKSESSTQVRKHSVPAPPKHDYVRFIPLGGLDEVGMNCALLECNGSMIMIDCGLTFPEDEFGIDIILPDWTYVMDNLDRLDAVLITHGHEDHIGALPFFLQQVDVPIYSGRLTLAMLNAKLQSHNLGGQVELIPMEAGESVEIGSFVVEFVHTNHSVPNAMSLALKTPLGNFIFTGDWKMDQTPIYEEPMDMGRFAALGNEGVVGVFGDSTNSETPGFSNSERQVFDGLDDVIENAPGRVIIAQFSSNIYRVRGMLDLAQKHGRKVALLGRSLTRNFNLACEEEFMEVPADNLIINTREIDSYPPEKLLIISTGSQAEPRASLTRMGLGDHRSVTINKTDTIVLSARRIPGNERGIFNMLNNLAKQGATLITAANAPIHATGHAKQEELKLMLNLTRPDVLIPVHGEYRMRMRHAELGKSVGVPDCQLVENGDVLEFTKKGAKVVGRVFTGRLLVDGKYMGDEKEMVIRDRADLAQSGILVAVATIERHSGDISGPIELMQKGFLGDNATEDLMDEAAEFTLEALENLSVKVRKDSNEVRDAIRTALRRFFRKHLDRKPVVIPVVHEI</sequence>
<dbReference type="CDD" id="cd07714">
    <property type="entry name" value="RNaseJ_MBL-fold"/>
    <property type="match status" value="1"/>
</dbReference>
<keyword evidence="6 12" id="KW-0862">Zinc</keyword>
<evidence type="ECO:0000256" key="11">
    <source>
        <dbReference type="PIRSR" id="PIRSR004803-2"/>
    </source>
</evidence>
<feature type="binding site" evidence="11">
    <location>
        <begin position="249"/>
        <end position="251"/>
    </location>
    <ligand>
        <name>substrate</name>
    </ligand>
</feature>
<reference evidence="13 14" key="1">
    <citation type="submission" date="2018-06" db="EMBL/GenBank/DDBJ databases">
        <title>Lujinxingia sediminis gen. nov. sp. nov., a new facultative anaerobic member of the class Deltaproteobacteria, and proposal of Lujinxingaceae fam. nov.</title>
        <authorList>
            <person name="Guo L.-Y."/>
            <person name="Li C.-M."/>
            <person name="Wang S."/>
            <person name="Du Z.-J."/>
        </authorList>
    </citation>
    <scope>NUCLEOTIDE SEQUENCE [LARGE SCALE GENOMIC DNA]</scope>
    <source>
        <strain evidence="13 14">FA350</strain>
    </source>
</reference>
<comment type="cofactor">
    <cofactor evidence="12">
        <name>Zn(2+)</name>
        <dbReference type="ChEBI" id="CHEBI:29105"/>
    </cofactor>
    <text evidence="12">Binds 2 Zn(2+) ions per subunit. It is not clear if Zn(2+) or Mg(2+) is physiologically important.</text>
</comment>
<dbReference type="KEGG" id="bsed:DN745_03055"/>
<evidence type="ECO:0000256" key="8">
    <source>
        <dbReference type="ARBA" id="ARBA00022884"/>
    </source>
</evidence>
<comment type="caution">
    <text evidence="9">Lacks conserved residue(s) required for the propagation of feature annotation.</text>
</comment>
<dbReference type="InterPro" id="IPR030854">
    <property type="entry name" value="RNase_J_bac"/>
</dbReference>
<accession>A0A2Z4FHX0</accession>
<evidence type="ECO:0000256" key="4">
    <source>
        <dbReference type="ARBA" id="ARBA00022759"/>
    </source>
</evidence>
<dbReference type="InterPro" id="IPR042173">
    <property type="entry name" value="RNase_J_2"/>
</dbReference>
<dbReference type="Pfam" id="PF22505">
    <property type="entry name" value="RNase_J_b_CASP"/>
    <property type="match status" value="1"/>
</dbReference>
<keyword evidence="7 9" id="KW-0269">Exonuclease</keyword>
<feature type="binding site" evidence="11">
    <location>
        <begin position="382"/>
        <end position="386"/>
    </location>
    <ligand>
        <name>substrate</name>
    </ligand>
</feature>
<dbReference type="GO" id="GO:0003723">
    <property type="term" value="F:RNA binding"/>
    <property type="evidence" value="ECO:0007669"/>
    <property type="project" value="UniProtKB-UniRule"/>
</dbReference>
<protein>
    <recommendedName>
        <fullName evidence="9">Ribonuclease J</fullName>
        <shortName evidence="9">RNase J</shortName>
        <ecNumber evidence="9">3.1.-.-</ecNumber>
    </recommendedName>
</protein>
<dbReference type="RefSeq" id="WP_111332058.1">
    <property type="nucleotide sequence ID" value="NZ_CP030032.1"/>
</dbReference>
<dbReference type="Pfam" id="PF00753">
    <property type="entry name" value="Lactamase_B"/>
    <property type="match status" value="1"/>
</dbReference>
<feature type="binding site" evidence="12">
    <location>
        <position position="180"/>
    </location>
    <ligand>
        <name>Zn(2+)</name>
        <dbReference type="ChEBI" id="CHEBI:29105"/>
        <label>1</label>
        <note>catalytic</note>
    </ligand>
</feature>
<dbReference type="PIRSF" id="PIRSF004803">
    <property type="entry name" value="RnjA"/>
    <property type="match status" value="1"/>
</dbReference>